<organism evidence="1">
    <name type="scientific">marine sediment metagenome</name>
    <dbReference type="NCBI Taxonomy" id="412755"/>
    <lineage>
        <taxon>unclassified sequences</taxon>
        <taxon>metagenomes</taxon>
        <taxon>ecological metagenomes</taxon>
    </lineage>
</organism>
<reference evidence="1" key="1">
    <citation type="journal article" date="2015" name="Nature">
        <title>Complex archaea that bridge the gap between prokaryotes and eukaryotes.</title>
        <authorList>
            <person name="Spang A."/>
            <person name="Saw J.H."/>
            <person name="Jorgensen S.L."/>
            <person name="Zaremba-Niedzwiedzka K."/>
            <person name="Martijn J."/>
            <person name="Lind A.E."/>
            <person name="van Eijk R."/>
            <person name="Schleper C."/>
            <person name="Guy L."/>
            <person name="Ettema T.J."/>
        </authorList>
    </citation>
    <scope>NUCLEOTIDE SEQUENCE</scope>
</reference>
<name>A0A0F9N951_9ZZZZ</name>
<evidence type="ECO:0000313" key="1">
    <source>
        <dbReference type="EMBL" id="KKN14494.1"/>
    </source>
</evidence>
<comment type="caution">
    <text evidence="1">The sequence shown here is derived from an EMBL/GenBank/DDBJ whole genome shotgun (WGS) entry which is preliminary data.</text>
</comment>
<proteinExistence type="predicted"/>
<accession>A0A0F9N951</accession>
<dbReference type="EMBL" id="LAZR01003810">
    <property type="protein sequence ID" value="KKN14494.1"/>
    <property type="molecule type" value="Genomic_DNA"/>
</dbReference>
<sequence>MNKSQTRTCQNCKNEFNIEPDDFAFYKKIDTPPPTFCPPCRLQRRLAVRNERILYKRNCGLCEKAMLSMYDTEEPFMVFCKDCWWGDGWDPMKYARDYDFNTPFFVQFRKLLEDVPRPNLIVSSVKDCDYCNYIADGKNCYLCFGSIAVEDCMYGAPYESRDCIDTYLARECEYCYETIDCEKLSSSAHVQDCANSLNLLYCFDCKNCQDCIGCVGLRNKQYYILNEPYSKEEYRKERDKILAGGRTALLRIAADMEKLKNRIPHRFATTLQCIQVSGDHIVNSKNAKECFDVKRCEDGRYCVRMIDGKDVHDTNYCEFMERSYDYIGFWKDTNIKFSNTCGESTDIEYSDFCFASKNLFGCIALQKKSYCVLNKQYAKEEYQELVRKIKKQMDEMPYTDKLNRVYKFGEFFPIELSPFAYNETVAQEYFPLTRKQVEASGYRWKEPKKKQHGITIKSENVAETITDVDDSVVQETIGCAHGGTCNEQCTTAFKITPQELQFYKKMRLPLPLLCSNCRHYERLKKRNPFTLWHRRCNCAGKESDNGRYANTIEHAHSTSHCLNEFETAYAPERKEIVYCEQCYNAEIV</sequence>
<evidence type="ECO:0008006" key="2">
    <source>
        <dbReference type="Google" id="ProtNLM"/>
    </source>
</evidence>
<gene>
    <name evidence="1" type="ORF">LCGC14_0995500</name>
</gene>
<dbReference type="AlphaFoldDB" id="A0A0F9N951"/>
<protein>
    <recommendedName>
        <fullName evidence="2">Zinc-binding domain-containing protein</fullName>
    </recommendedName>
</protein>